<dbReference type="EMBL" id="AP012337">
    <property type="protein sequence ID" value="BAL99453.1"/>
    <property type="molecule type" value="Genomic_DNA"/>
</dbReference>
<accession>I0I2G6</accession>
<keyword evidence="2" id="KW-1185">Reference proteome</keyword>
<dbReference type="STRING" id="926550.CLDAP_14140"/>
<dbReference type="HOGENOM" id="CLU_3181297_0_0_0"/>
<dbReference type="RefSeq" id="WP_014432692.1">
    <property type="nucleotide sequence ID" value="NC_017079.1"/>
</dbReference>
<name>I0I2G6_CALAS</name>
<evidence type="ECO:0000313" key="1">
    <source>
        <dbReference type="EMBL" id="BAL99453.1"/>
    </source>
</evidence>
<gene>
    <name evidence="1" type="ordered locus">CLDAP_14140</name>
</gene>
<dbReference type="GO" id="GO:0032259">
    <property type="term" value="P:methylation"/>
    <property type="evidence" value="ECO:0007669"/>
    <property type="project" value="UniProtKB-KW"/>
</dbReference>
<dbReference type="AlphaFoldDB" id="I0I2G6"/>
<keyword evidence="1" id="KW-0808">Transferase</keyword>
<keyword evidence="1" id="KW-0489">Methyltransferase</keyword>
<reference evidence="1 2" key="1">
    <citation type="submission" date="2012-02" db="EMBL/GenBank/DDBJ databases">
        <title>Complete genome sequence of Caldilinea aerophila DSM 14535 (= NBRC 102666).</title>
        <authorList>
            <person name="Oguchi A."/>
            <person name="Hosoyama A."/>
            <person name="Sekine M."/>
            <person name="Fukai R."/>
            <person name="Kato Y."/>
            <person name="Nakamura S."/>
            <person name="Hanada S."/>
            <person name="Yamazaki S."/>
            <person name="Fujita N."/>
        </authorList>
    </citation>
    <scope>NUCLEOTIDE SEQUENCE [LARGE SCALE GENOMIC DNA]</scope>
    <source>
        <strain evidence="2">DSM 14535 / JCM 11387 / NBRC 104270 / STL-6-O1</strain>
    </source>
</reference>
<organism evidence="1 2">
    <name type="scientific">Caldilinea aerophila (strain DSM 14535 / JCM 11387 / NBRC 104270 / STL-6-O1)</name>
    <dbReference type="NCBI Taxonomy" id="926550"/>
    <lineage>
        <taxon>Bacteria</taxon>
        <taxon>Bacillati</taxon>
        <taxon>Chloroflexota</taxon>
        <taxon>Caldilineae</taxon>
        <taxon>Caldilineales</taxon>
        <taxon>Caldilineaceae</taxon>
        <taxon>Caldilinea</taxon>
    </lineage>
</organism>
<dbReference type="GO" id="GO:0008168">
    <property type="term" value="F:methyltransferase activity"/>
    <property type="evidence" value="ECO:0007669"/>
    <property type="project" value="UniProtKB-KW"/>
</dbReference>
<evidence type="ECO:0000313" key="2">
    <source>
        <dbReference type="Proteomes" id="UP000007880"/>
    </source>
</evidence>
<dbReference type="KEGG" id="cap:CLDAP_14140"/>
<protein>
    <submittedName>
        <fullName evidence="1">Putative methyltransferase</fullName>
    </submittedName>
</protein>
<sequence>MNEATTPLILIEGDNLEVFKLLQKSYASHIKMIYIDATLHIVNDFI</sequence>
<proteinExistence type="predicted"/>
<dbReference type="Proteomes" id="UP000007880">
    <property type="component" value="Chromosome"/>
</dbReference>
<dbReference type="eggNOG" id="COG2189">
    <property type="taxonomic scope" value="Bacteria"/>
</dbReference>